<dbReference type="InterPro" id="IPR018062">
    <property type="entry name" value="HTH_AraC-typ_CS"/>
</dbReference>
<dbReference type="InterPro" id="IPR018060">
    <property type="entry name" value="HTH_AraC"/>
</dbReference>
<name>A0ABQ2CW91_9DEIO</name>
<dbReference type="EMBL" id="BMOD01000003">
    <property type="protein sequence ID" value="GGJ27115.1"/>
    <property type="molecule type" value="Genomic_DNA"/>
</dbReference>
<organism evidence="5 6">
    <name type="scientific">Deinococcus roseus</name>
    <dbReference type="NCBI Taxonomy" id="392414"/>
    <lineage>
        <taxon>Bacteria</taxon>
        <taxon>Thermotogati</taxon>
        <taxon>Deinococcota</taxon>
        <taxon>Deinococci</taxon>
        <taxon>Deinococcales</taxon>
        <taxon>Deinococcaceae</taxon>
        <taxon>Deinococcus</taxon>
    </lineage>
</organism>
<keyword evidence="3" id="KW-0804">Transcription</keyword>
<keyword evidence="2" id="KW-0238">DNA-binding</keyword>
<feature type="domain" description="HTH araC/xylS-type" evidence="4">
    <location>
        <begin position="161"/>
        <end position="259"/>
    </location>
</feature>
<dbReference type="Pfam" id="PF12833">
    <property type="entry name" value="HTH_18"/>
    <property type="match status" value="1"/>
</dbReference>
<sequence length="276" mass="31519">MLKLSLPSAYGVATYPPGATFGPRLLQDHEFVWVLEGHAQYLSGSKLLELPPGTLLLCQAGSTDFFAWDPDHHTRHAYVHFQIEEVPASWLPAEGWPRMCAIDSSSILVPLFEHLLACVETASEEQIKAVLELMLTAFVTGQTTLRRSYQKWPRTLEQVMKQVHDTLEQNPAHPFTLKELARIANITPEYLCRLFKTHTGHPPLEWVRLVRLDRALVLVTRTNYRFSEISHLLGFASPFHFSRRFKSAYGFSPREVREQARSGKSIPLSRLVQVEF</sequence>
<dbReference type="PANTHER" id="PTHR43280">
    <property type="entry name" value="ARAC-FAMILY TRANSCRIPTIONAL REGULATOR"/>
    <property type="match status" value="1"/>
</dbReference>
<dbReference type="InterPro" id="IPR037923">
    <property type="entry name" value="HTH-like"/>
</dbReference>
<dbReference type="InterPro" id="IPR009057">
    <property type="entry name" value="Homeodomain-like_sf"/>
</dbReference>
<dbReference type="SMART" id="SM00342">
    <property type="entry name" value="HTH_ARAC"/>
    <property type="match status" value="1"/>
</dbReference>
<dbReference type="PROSITE" id="PS01124">
    <property type="entry name" value="HTH_ARAC_FAMILY_2"/>
    <property type="match status" value="1"/>
</dbReference>
<keyword evidence="1" id="KW-0805">Transcription regulation</keyword>
<dbReference type="SUPFAM" id="SSF51215">
    <property type="entry name" value="Regulatory protein AraC"/>
    <property type="match status" value="1"/>
</dbReference>
<dbReference type="PROSITE" id="PS00041">
    <property type="entry name" value="HTH_ARAC_FAMILY_1"/>
    <property type="match status" value="1"/>
</dbReference>
<proteinExistence type="predicted"/>
<evidence type="ECO:0000313" key="5">
    <source>
        <dbReference type="EMBL" id="GGJ27115.1"/>
    </source>
</evidence>
<protein>
    <recommendedName>
        <fullName evidence="4">HTH araC/xylS-type domain-containing protein</fullName>
    </recommendedName>
</protein>
<dbReference type="RefSeq" id="WP_189001283.1">
    <property type="nucleotide sequence ID" value="NZ_BMOD01000003.1"/>
</dbReference>
<accession>A0ABQ2CW91</accession>
<dbReference type="PANTHER" id="PTHR43280:SF2">
    <property type="entry name" value="HTH-TYPE TRANSCRIPTIONAL REGULATOR EXSA"/>
    <property type="match status" value="1"/>
</dbReference>
<evidence type="ECO:0000256" key="1">
    <source>
        <dbReference type="ARBA" id="ARBA00023015"/>
    </source>
</evidence>
<keyword evidence="6" id="KW-1185">Reference proteome</keyword>
<evidence type="ECO:0000313" key="6">
    <source>
        <dbReference type="Proteomes" id="UP000632222"/>
    </source>
</evidence>
<evidence type="ECO:0000256" key="2">
    <source>
        <dbReference type="ARBA" id="ARBA00023125"/>
    </source>
</evidence>
<evidence type="ECO:0000256" key="3">
    <source>
        <dbReference type="ARBA" id="ARBA00023163"/>
    </source>
</evidence>
<dbReference type="Gene3D" id="1.10.10.60">
    <property type="entry name" value="Homeodomain-like"/>
    <property type="match status" value="2"/>
</dbReference>
<dbReference type="Proteomes" id="UP000632222">
    <property type="component" value="Unassembled WGS sequence"/>
</dbReference>
<dbReference type="SUPFAM" id="SSF46689">
    <property type="entry name" value="Homeodomain-like"/>
    <property type="match status" value="2"/>
</dbReference>
<reference evidence="6" key="1">
    <citation type="journal article" date="2019" name="Int. J. Syst. Evol. Microbiol.">
        <title>The Global Catalogue of Microorganisms (GCM) 10K type strain sequencing project: providing services to taxonomists for standard genome sequencing and annotation.</title>
        <authorList>
            <consortium name="The Broad Institute Genomics Platform"/>
            <consortium name="The Broad Institute Genome Sequencing Center for Infectious Disease"/>
            <person name="Wu L."/>
            <person name="Ma J."/>
        </authorList>
    </citation>
    <scope>NUCLEOTIDE SEQUENCE [LARGE SCALE GENOMIC DNA]</scope>
    <source>
        <strain evidence="6">JCM 14370</strain>
    </source>
</reference>
<comment type="caution">
    <text evidence="5">The sequence shown here is derived from an EMBL/GenBank/DDBJ whole genome shotgun (WGS) entry which is preliminary data.</text>
</comment>
<gene>
    <name evidence="5" type="ORF">GCM10008938_11570</name>
</gene>
<evidence type="ECO:0000259" key="4">
    <source>
        <dbReference type="PROSITE" id="PS01124"/>
    </source>
</evidence>